<accession>A0A158H8G8</accession>
<evidence type="ECO:0000256" key="5">
    <source>
        <dbReference type="ARBA" id="ARBA00023136"/>
    </source>
</evidence>
<feature type="transmembrane region" description="Helical" evidence="7">
    <location>
        <begin position="184"/>
        <end position="204"/>
    </location>
</feature>
<dbReference type="PANTHER" id="PTHR32322">
    <property type="entry name" value="INNER MEMBRANE TRANSPORTER"/>
    <property type="match status" value="1"/>
</dbReference>
<dbReference type="InterPro" id="IPR050638">
    <property type="entry name" value="AA-Vitamin_Transporters"/>
</dbReference>
<dbReference type="PANTHER" id="PTHR32322:SF2">
    <property type="entry name" value="EAMA DOMAIN-CONTAINING PROTEIN"/>
    <property type="match status" value="1"/>
</dbReference>
<dbReference type="SUPFAM" id="SSF103481">
    <property type="entry name" value="Multidrug resistance efflux transporter EmrE"/>
    <property type="match status" value="2"/>
</dbReference>
<feature type="transmembrane region" description="Helical" evidence="7">
    <location>
        <begin position="235"/>
        <end position="256"/>
    </location>
</feature>
<evidence type="ECO:0000256" key="4">
    <source>
        <dbReference type="ARBA" id="ARBA00022989"/>
    </source>
</evidence>
<evidence type="ECO:0000256" key="3">
    <source>
        <dbReference type="ARBA" id="ARBA00022692"/>
    </source>
</evidence>
<feature type="compositionally biased region" description="Pro residues" evidence="6">
    <location>
        <begin position="1"/>
        <end position="10"/>
    </location>
</feature>
<evidence type="ECO:0000313" key="10">
    <source>
        <dbReference type="Proteomes" id="UP000054683"/>
    </source>
</evidence>
<proteinExistence type="inferred from homology"/>
<keyword evidence="5 7" id="KW-0472">Membrane</keyword>
<dbReference type="Proteomes" id="UP000054683">
    <property type="component" value="Unassembled WGS sequence"/>
</dbReference>
<feature type="transmembrane region" description="Helical" evidence="7">
    <location>
        <begin position="299"/>
        <end position="320"/>
    </location>
</feature>
<dbReference type="GO" id="GO:0016020">
    <property type="term" value="C:membrane"/>
    <property type="evidence" value="ECO:0007669"/>
    <property type="project" value="UniProtKB-SubCell"/>
</dbReference>
<dbReference type="OrthoDB" id="9812547at2"/>
<organism evidence="9 10">
    <name type="scientific">Caballeronia udeis</name>
    <dbReference type="NCBI Taxonomy" id="1232866"/>
    <lineage>
        <taxon>Bacteria</taxon>
        <taxon>Pseudomonadati</taxon>
        <taxon>Pseudomonadota</taxon>
        <taxon>Betaproteobacteria</taxon>
        <taxon>Burkholderiales</taxon>
        <taxon>Burkholderiaceae</taxon>
        <taxon>Caballeronia</taxon>
    </lineage>
</organism>
<sequence length="381" mass="40078">MSTPLPPPRSPDSDSPPLQLVPSQPQPSADVLPFPRPPADASSALPLHSPDTPPDVSRNVSPGVTNPQASADASKRRPFNLPRHFPFGLPATRSGRVALALCVVYLVWGSTYMAVHLSLESFPPLMLSGLRNFFAGIGLFIFAARRDPVWPTFAEVRNAAAVGTLLVGLSSGMLAFGMRTVETGTAAVMVATVPLFATVIAAIAGRKVAKGEWIAVGLGLIGIALLNHGDPSSGSTAGSLAILCGALFWAAGSFLAGRLKLPSDLLVSTALQISLGGAMATVVAWVSGERIVSMAFTPFLAYLYLMLVGSMAAYVAYAYLIRHTSPIIASSCMYVNPVVAVVIGALFLGEVITKWTVMATLIILASVALSFWFDYKRRGLV</sequence>
<comment type="subcellular location">
    <subcellularLocation>
        <location evidence="1">Membrane</location>
        <topology evidence="1">Multi-pass membrane protein</topology>
    </subcellularLocation>
</comment>
<feature type="compositionally biased region" description="Polar residues" evidence="6">
    <location>
        <begin position="58"/>
        <end position="71"/>
    </location>
</feature>
<keyword evidence="4 7" id="KW-1133">Transmembrane helix</keyword>
<feature type="transmembrane region" description="Helical" evidence="7">
    <location>
        <begin position="211"/>
        <end position="229"/>
    </location>
</feature>
<dbReference type="InterPro" id="IPR000620">
    <property type="entry name" value="EamA_dom"/>
</dbReference>
<evidence type="ECO:0000256" key="2">
    <source>
        <dbReference type="ARBA" id="ARBA00007362"/>
    </source>
</evidence>
<evidence type="ECO:0000256" key="7">
    <source>
        <dbReference type="SAM" id="Phobius"/>
    </source>
</evidence>
<dbReference type="EMBL" id="FCOK02000027">
    <property type="protein sequence ID" value="SAL40702.1"/>
    <property type="molecule type" value="Genomic_DNA"/>
</dbReference>
<feature type="compositionally biased region" description="Low complexity" evidence="6">
    <location>
        <begin position="13"/>
        <end position="28"/>
    </location>
</feature>
<reference evidence="9 10" key="1">
    <citation type="submission" date="2016-01" db="EMBL/GenBank/DDBJ databases">
        <authorList>
            <person name="Oliw E.H."/>
        </authorList>
    </citation>
    <scope>NUCLEOTIDE SEQUENCE [LARGE SCALE GENOMIC DNA]</scope>
    <source>
        <strain evidence="9">LMG 27134</strain>
    </source>
</reference>
<feature type="domain" description="EamA" evidence="8">
    <location>
        <begin position="98"/>
        <end position="227"/>
    </location>
</feature>
<feature type="transmembrane region" description="Helical" evidence="7">
    <location>
        <begin position="355"/>
        <end position="375"/>
    </location>
</feature>
<evidence type="ECO:0000256" key="1">
    <source>
        <dbReference type="ARBA" id="ARBA00004141"/>
    </source>
</evidence>
<dbReference type="RefSeq" id="WP_082913483.1">
    <property type="nucleotide sequence ID" value="NZ_FCOK02000027.1"/>
</dbReference>
<comment type="similarity">
    <text evidence="2">Belongs to the EamA transporter family.</text>
</comment>
<evidence type="ECO:0000256" key="6">
    <source>
        <dbReference type="SAM" id="MobiDB-lite"/>
    </source>
</evidence>
<feature type="transmembrane region" description="Helical" evidence="7">
    <location>
        <begin position="97"/>
        <end position="119"/>
    </location>
</feature>
<dbReference type="AlphaFoldDB" id="A0A158H8G8"/>
<keyword evidence="3 7" id="KW-0812">Transmembrane</keyword>
<evidence type="ECO:0000259" key="8">
    <source>
        <dbReference type="Pfam" id="PF00892"/>
    </source>
</evidence>
<feature type="transmembrane region" description="Helical" evidence="7">
    <location>
        <begin position="327"/>
        <end position="349"/>
    </location>
</feature>
<protein>
    <submittedName>
        <fullName evidence="9">Multidrug DMT transporter permease</fullName>
    </submittedName>
</protein>
<feature type="domain" description="EamA" evidence="8">
    <location>
        <begin position="238"/>
        <end position="371"/>
    </location>
</feature>
<dbReference type="InterPro" id="IPR037185">
    <property type="entry name" value="EmrE-like"/>
</dbReference>
<feature type="transmembrane region" description="Helical" evidence="7">
    <location>
        <begin position="125"/>
        <end position="144"/>
    </location>
</feature>
<feature type="region of interest" description="Disordered" evidence="6">
    <location>
        <begin position="1"/>
        <end position="77"/>
    </location>
</feature>
<feature type="transmembrane region" description="Helical" evidence="7">
    <location>
        <begin position="156"/>
        <end position="178"/>
    </location>
</feature>
<feature type="transmembrane region" description="Helical" evidence="7">
    <location>
        <begin position="265"/>
        <end position="287"/>
    </location>
</feature>
<dbReference type="Pfam" id="PF00892">
    <property type="entry name" value="EamA"/>
    <property type="match status" value="2"/>
</dbReference>
<evidence type="ECO:0000313" key="9">
    <source>
        <dbReference type="EMBL" id="SAL40702.1"/>
    </source>
</evidence>
<gene>
    <name evidence="9" type="ORF">AWB69_04104</name>
</gene>
<name>A0A158H8G8_9BURK</name>